<dbReference type="EMBL" id="MPJW01000120">
    <property type="protein sequence ID" value="OLU39988.1"/>
    <property type="molecule type" value="Genomic_DNA"/>
</dbReference>
<dbReference type="GeneID" id="82204116"/>
<evidence type="ECO:0000313" key="2">
    <source>
        <dbReference type="Proteomes" id="UP000186341"/>
    </source>
</evidence>
<evidence type="ECO:0000313" key="1">
    <source>
        <dbReference type="EMBL" id="OLU39988.1"/>
    </source>
</evidence>
<sequence>MKKEFTQKQVKELIDLFEKLHKQLCSNIQEIDSHKHNSVNICHRLVSNEFVSLMEEDLIGCIQRTQISGENKYWNTFLQFYQTQQHIPIRERLNEMLKTISTQIMAAEDLVKLKDESFLWTLHRLQWQKNKNQACLDLEHNADQLIDLEQKLKNELNLIET</sequence>
<keyword evidence="2" id="KW-1185">Reference proteome</keyword>
<accession>A0A1U7NGB8</accession>
<gene>
    <name evidence="1" type="ORF">BO222_05810</name>
</gene>
<dbReference type="RefSeq" id="WP_075819227.1">
    <property type="nucleotide sequence ID" value="NZ_CAPNHH010000201.1"/>
</dbReference>
<proteinExistence type="predicted"/>
<organism evidence="1 2">
    <name type="scientific">Ileibacterium valens</name>
    <dbReference type="NCBI Taxonomy" id="1862668"/>
    <lineage>
        <taxon>Bacteria</taxon>
        <taxon>Bacillati</taxon>
        <taxon>Bacillota</taxon>
        <taxon>Erysipelotrichia</taxon>
        <taxon>Erysipelotrichales</taxon>
        <taxon>Erysipelotrichaceae</taxon>
        <taxon>Ileibacterium</taxon>
    </lineage>
</organism>
<reference evidence="1 2" key="1">
    <citation type="submission" date="2016-11" db="EMBL/GenBank/DDBJ databases">
        <title>Description of two novel members of the family Erysipelotrichaceae: Ileibacterium lipovorans gen. nov., sp. nov. and Dubosiella newyorkensis, gen. nov., sp. nov.</title>
        <authorList>
            <person name="Cox L.M."/>
            <person name="Sohn J."/>
            <person name="Tyrrell K.L."/>
            <person name="Citron D.M."/>
            <person name="Lawson P.A."/>
            <person name="Patel N.B."/>
            <person name="Iizumi T."/>
            <person name="Perez-Perez G.I."/>
            <person name="Goldstein E.J."/>
            <person name="Blaser M.J."/>
        </authorList>
    </citation>
    <scope>NUCLEOTIDE SEQUENCE [LARGE SCALE GENOMIC DNA]</scope>
    <source>
        <strain evidence="1 2">NYU-BL-A3</strain>
    </source>
</reference>
<comment type="caution">
    <text evidence="1">The sequence shown here is derived from an EMBL/GenBank/DDBJ whole genome shotgun (WGS) entry which is preliminary data.</text>
</comment>
<protein>
    <submittedName>
        <fullName evidence="1">Uncharacterized protein</fullName>
    </submittedName>
</protein>
<name>A0A1U7NGB8_9FIRM</name>
<dbReference type="AlphaFoldDB" id="A0A1U7NGB8"/>
<dbReference type="Proteomes" id="UP000186341">
    <property type="component" value="Unassembled WGS sequence"/>
</dbReference>